<accession>A0A1F5ELL4</accession>
<comment type="caution">
    <text evidence="1">The sequence shown here is derived from an EMBL/GenBank/DDBJ whole genome shotgun (WGS) entry which is preliminary data.</text>
</comment>
<name>A0A1F5ELL4_9BACT</name>
<dbReference type="STRING" id="1797579.A2996_02450"/>
<organism evidence="1 2">
    <name type="scientific">Candidatus Campbellbacteria bacterium RIFCSPLOWO2_01_FULL_34_15</name>
    <dbReference type="NCBI Taxonomy" id="1797579"/>
    <lineage>
        <taxon>Bacteria</taxon>
        <taxon>Candidatus Campbelliibacteriota</taxon>
    </lineage>
</organism>
<sequence>MKDENIDKIKRKEEARMNCNTFWGNILASKEVKLRLSERLYEKIKEIQEDWGNRVVSIKMKDEAIISDDEIYLLTKLFQTEKFMISATLHGSLDINFREIKFPEIKLPEKEEGGKKI</sequence>
<dbReference type="EMBL" id="MFAB01000030">
    <property type="protein sequence ID" value="OGD68297.1"/>
    <property type="molecule type" value="Genomic_DNA"/>
</dbReference>
<evidence type="ECO:0000313" key="1">
    <source>
        <dbReference type="EMBL" id="OGD68297.1"/>
    </source>
</evidence>
<protein>
    <submittedName>
        <fullName evidence="1">Uncharacterized protein</fullName>
    </submittedName>
</protein>
<dbReference type="AlphaFoldDB" id="A0A1F5ELL4"/>
<dbReference type="Proteomes" id="UP000176865">
    <property type="component" value="Unassembled WGS sequence"/>
</dbReference>
<gene>
    <name evidence="1" type="ORF">A2996_02450</name>
</gene>
<proteinExistence type="predicted"/>
<evidence type="ECO:0000313" key="2">
    <source>
        <dbReference type="Proteomes" id="UP000176865"/>
    </source>
</evidence>
<reference evidence="1 2" key="1">
    <citation type="journal article" date="2016" name="Nat. Commun.">
        <title>Thousands of microbial genomes shed light on interconnected biogeochemical processes in an aquifer system.</title>
        <authorList>
            <person name="Anantharaman K."/>
            <person name="Brown C.T."/>
            <person name="Hug L.A."/>
            <person name="Sharon I."/>
            <person name="Castelle C.J."/>
            <person name="Probst A.J."/>
            <person name="Thomas B.C."/>
            <person name="Singh A."/>
            <person name="Wilkins M.J."/>
            <person name="Karaoz U."/>
            <person name="Brodie E.L."/>
            <person name="Williams K.H."/>
            <person name="Hubbard S.S."/>
            <person name="Banfield J.F."/>
        </authorList>
    </citation>
    <scope>NUCLEOTIDE SEQUENCE [LARGE SCALE GENOMIC DNA]</scope>
</reference>